<reference evidence="6 7" key="1">
    <citation type="journal article" date="2019" name="Sci. Rep.">
        <title>Comparative genomics of chytrid fungi reveal insights into the obligate biotrophic and pathogenic lifestyle of Synchytrium endobioticum.</title>
        <authorList>
            <person name="van de Vossenberg B.T.L.H."/>
            <person name="Warris S."/>
            <person name="Nguyen H.D.T."/>
            <person name="van Gent-Pelzer M.P.E."/>
            <person name="Joly D.L."/>
            <person name="van de Geest H.C."/>
            <person name="Bonants P.J.M."/>
            <person name="Smith D.S."/>
            <person name="Levesque C.A."/>
            <person name="van der Lee T.A.J."/>
        </authorList>
    </citation>
    <scope>NUCLEOTIDE SEQUENCE [LARGE SCALE GENOMIC DNA]</scope>
    <source>
        <strain evidence="6 7">MB42</strain>
    </source>
</reference>
<dbReference type="CDD" id="cd00200">
    <property type="entry name" value="WD40"/>
    <property type="match status" value="1"/>
</dbReference>
<keyword evidence="1 5" id="KW-0853">WD repeat</keyword>
<protein>
    <submittedName>
        <fullName evidence="6">Uncharacterized protein</fullName>
    </submittedName>
</protein>
<dbReference type="InterPro" id="IPR036322">
    <property type="entry name" value="WD40_repeat_dom_sf"/>
</dbReference>
<evidence type="ECO:0000256" key="2">
    <source>
        <dbReference type="ARBA" id="ARBA00022664"/>
    </source>
</evidence>
<evidence type="ECO:0000256" key="4">
    <source>
        <dbReference type="ARBA" id="ARBA00023187"/>
    </source>
</evidence>
<dbReference type="InterPro" id="IPR019775">
    <property type="entry name" value="WD40_repeat_CS"/>
</dbReference>
<dbReference type="InterPro" id="IPR001680">
    <property type="entry name" value="WD40_rpt"/>
</dbReference>
<keyword evidence="3" id="KW-0677">Repeat</keyword>
<accession>A0A507DGJ8</accession>
<sequence length="352" mass="38815">MRAPDEPSGAQLVKRLRLDDDAALVHAPQQRTPSQIARTSALMAPIMHLTGHQGEIFSCKFSPDGSHIASASYDKMIYLWDTYGENHNYCVLKGHTGPVLEVAWSRDGSLVYSASSDKSAAVWDTQIGERVRKFRGHTNIINTLSICKRGQELVATGSDDATIKIWDARNKVPVDSFNEKSQVTAVAWSDDGGVVFSGGLDNQIKAWDLRKKQVVYTLKGHYDTITGLRTSPDGNYLLSNAMDNTVRIWDIKPFAVESSRLLKTFEGAPHGFEKNLLKPCWSSDGDFVAAGAGDRTVTVWDVNARKIVYKLPGHKGSVNEVDWHAREPIILSGSSDKTLFLGELNPDDVKSL</sequence>
<feature type="repeat" description="WD" evidence="5">
    <location>
        <begin position="218"/>
        <end position="252"/>
    </location>
</feature>
<dbReference type="VEuPathDB" id="FungiDB:SeMB42_g02410"/>
<dbReference type="AlphaFoldDB" id="A0A507DGJ8"/>
<dbReference type="PROSITE" id="PS50294">
    <property type="entry name" value="WD_REPEATS_REGION"/>
    <property type="match status" value="6"/>
</dbReference>
<feature type="repeat" description="WD" evidence="5">
    <location>
        <begin position="311"/>
        <end position="345"/>
    </location>
</feature>
<keyword evidence="4" id="KW-0508">mRNA splicing</keyword>
<evidence type="ECO:0000256" key="3">
    <source>
        <dbReference type="ARBA" id="ARBA00022737"/>
    </source>
</evidence>
<name>A0A507DGJ8_9FUNG</name>
<dbReference type="Gene3D" id="2.130.10.10">
    <property type="entry name" value="YVTN repeat-like/Quinoprotein amine dehydrogenase"/>
    <property type="match status" value="1"/>
</dbReference>
<keyword evidence="7" id="KW-1185">Reference proteome</keyword>
<dbReference type="PRINTS" id="PR00320">
    <property type="entry name" value="GPROTEINBRPT"/>
</dbReference>
<keyword evidence="2" id="KW-0507">mRNA processing</keyword>
<dbReference type="InterPro" id="IPR020472">
    <property type="entry name" value="WD40_PAC1"/>
</dbReference>
<dbReference type="InterPro" id="IPR052234">
    <property type="entry name" value="U5_snRNP_Component"/>
</dbReference>
<comment type="caution">
    <text evidence="6">The sequence shown here is derived from an EMBL/GenBank/DDBJ whole genome shotgun (WGS) entry which is preliminary data.</text>
</comment>
<dbReference type="PANTHER" id="PTHR44006:SF1">
    <property type="entry name" value="U5 SMALL NUCLEAR RIBONUCLEOPROTEIN 40 KDA PROTEIN"/>
    <property type="match status" value="1"/>
</dbReference>
<dbReference type="PROSITE" id="PS50082">
    <property type="entry name" value="WD_REPEATS_2"/>
    <property type="match status" value="7"/>
</dbReference>
<dbReference type="GO" id="GO:0008380">
    <property type="term" value="P:RNA splicing"/>
    <property type="evidence" value="ECO:0007669"/>
    <property type="project" value="UniProtKB-KW"/>
</dbReference>
<dbReference type="GO" id="GO:0006397">
    <property type="term" value="P:mRNA processing"/>
    <property type="evidence" value="ECO:0007669"/>
    <property type="project" value="UniProtKB-KW"/>
</dbReference>
<feature type="repeat" description="WD" evidence="5">
    <location>
        <begin position="281"/>
        <end position="310"/>
    </location>
</feature>
<dbReference type="SUPFAM" id="SSF50978">
    <property type="entry name" value="WD40 repeat-like"/>
    <property type="match status" value="1"/>
</dbReference>
<dbReference type="GO" id="GO:0003723">
    <property type="term" value="F:RNA binding"/>
    <property type="evidence" value="ECO:0007669"/>
    <property type="project" value="TreeGrafter"/>
</dbReference>
<dbReference type="PROSITE" id="PS00678">
    <property type="entry name" value="WD_REPEATS_1"/>
    <property type="match status" value="3"/>
</dbReference>
<evidence type="ECO:0000313" key="7">
    <source>
        <dbReference type="Proteomes" id="UP000317494"/>
    </source>
</evidence>
<organism evidence="6 7">
    <name type="scientific">Synchytrium endobioticum</name>
    <dbReference type="NCBI Taxonomy" id="286115"/>
    <lineage>
        <taxon>Eukaryota</taxon>
        <taxon>Fungi</taxon>
        <taxon>Fungi incertae sedis</taxon>
        <taxon>Chytridiomycota</taxon>
        <taxon>Chytridiomycota incertae sedis</taxon>
        <taxon>Chytridiomycetes</taxon>
        <taxon>Synchytriales</taxon>
        <taxon>Synchytriaceae</taxon>
        <taxon>Synchytrium</taxon>
    </lineage>
</organism>
<dbReference type="InterPro" id="IPR015943">
    <property type="entry name" value="WD40/YVTN_repeat-like_dom_sf"/>
</dbReference>
<feature type="repeat" description="WD" evidence="5">
    <location>
        <begin position="49"/>
        <end position="81"/>
    </location>
</feature>
<evidence type="ECO:0000313" key="6">
    <source>
        <dbReference type="EMBL" id="TPX49960.1"/>
    </source>
</evidence>
<gene>
    <name evidence="6" type="ORF">SeMB42_g02410</name>
</gene>
<dbReference type="Pfam" id="PF00400">
    <property type="entry name" value="WD40"/>
    <property type="match status" value="7"/>
</dbReference>
<dbReference type="SMART" id="SM00320">
    <property type="entry name" value="WD40"/>
    <property type="match status" value="7"/>
</dbReference>
<dbReference type="STRING" id="286115.A0A507DGJ8"/>
<evidence type="ECO:0000256" key="1">
    <source>
        <dbReference type="ARBA" id="ARBA00022574"/>
    </source>
</evidence>
<proteinExistence type="predicted"/>
<feature type="repeat" description="WD" evidence="5">
    <location>
        <begin position="92"/>
        <end position="133"/>
    </location>
</feature>
<dbReference type="PANTHER" id="PTHR44006">
    <property type="entry name" value="U5 SMALL NUCLEAR RIBONUCLEOPROTEIN 40 KDA PROTEIN"/>
    <property type="match status" value="1"/>
</dbReference>
<dbReference type="GO" id="GO:0071013">
    <property type="term" value="C:catalytic step 2 spliceosome"/>
    <property type="evidence" value="ECO:0007669"/>
    <property type="project" value="TreeGrafter"/>
</dbReference>
<evidence type="ECO:0000256" key="5">
    <source>
        <dbReference type="PROSITE-ProRule" id="PRU00221"/>
    </source>
</evidence>
<feature type="repeat" description="WD" evidence="5">
    <location>
        <begin position="176"/>
        <end position="217"/>
    </location>
</feature>
<dbReference type="EMBL" id="QEAN01000074">
    <property type="protein sequence ID" value="TPX49960.1"/>
    <property type="molecule type" value="Genomic_DNA"/>
</dbReference>
<dbReference type="Proteomes" id="UP000317494">
    <property type="component" value="Unassembled WGS sequence"/>
</dbReference>
<feature type="repeat" description="WD" evidence="5">
    <location>
        <begin position="134"/>
        <end position="176"/>
    </location>
</feature>